<accession>A0A2K6F567</accession>
<reference evidence="1" key="2">
    <citation type="submission" date="2025-09" db="UniProtKB">
        <authorList>
            <consortium name="Ensembl"/>
        </authorList>
    </citation>
    <scope>IDENTIFICATION</scope>
</reference>
<dbReference type="Proteomes" id="UP000233160">
    <property type="component" value="Unassembled WGS sequence"/>
</dbReference>
<reference evidence="1" key="1">
    <citation type="submission" date="2025-08" db="UniProtKB">
        <authorList>
            <consortium name="Ensembl"/>
        </authorList>
    </citation>
    <scope>IDENTIFICATION</scope>
</reference>
<evidence type="ECO:0000313" key="2">
    <source>
        <dbReference type="Proteomes" id="UP000233160"/>
    </source>
</evidence>
<dbReference type="AlphaFoldDB" id="A0A2K6F567"/>
<evidence type="ECO:0000313" key="1">
    <source>
        <dbReference type="Ensembl" id="ENSPCOP00000009147.1"/>
    </source>
</evidence>
<sequence length="22" mass="2340">IQPGAQKLVFGQGTRLTVNPSK</sequence>
<name>A0A2K6F567_PROCO</name>
<keyword evidence="2" id="KW-1185">Reference proteome</keyword>
<dbReference type="Ensembl" id="ENSPCOT00000019710.1">
    <property type="protein sequence ID" value="ENSPCOP00000009147.1"/>
    <property type="gene ID" value="ENSPCOG00000015924.1"/>
</dbReference>
<protein>
    <submittedName>
        <fullName evidence="1">Uncharacterized protein</fullName>
    </submittedName>
</protein>
<proteinExistence type="predicted"/>
<organism evidence="1 2">
    <name type="scientific">Propithecus coquereli</name>
    <name type="common">Coquerel's sifaka</name>
    <name type="synonym">Propithecus verreauxi coquereli</name>
    <dbReference type="NCBI Taxonomy" id="379532"/>
    <lineage>
        <taxon>Eukaryota</taxon>
        <taxon>Metazoa</taxon>
        <taxon>Chordata</taxon>
        <taxon>Craniata</taxon>
        <taxon>Vertebrata</taxon>
        <taxon>Euteleostomi</taxon>
        <taxon>Mammalia</taxon>
        <taxon>Eutheria</taxon>
        <taxon>Euarchontoglires</taxon>
        <taxon>Primates</taxon>
        <taxon>Strepsirrhini</taxon>
        <taxon>Lemuriformes</taxon>
        <taxon>Indriidae</taxon>
        <taxon>Propithecus</taxon>
    </lineage>
</organism>